<comment type="subcellular location">
    <subcellularLocation>
        <location evidence="1">Nucleus</location>
        <location evidence="1">Nucleolus</location>
    </subcellularLocation>
</comment>
<reference evidence="5" key="1">
    <citation type="submission" date="2016-11" db="UniProtKB">
        <authorList>
            <consortium name="WormBaseParasite"/>
        </authorList>
    </citation>
    <scope>IDENTIFICATION</scope>
</reference>
<dbReference type="GO" id="GO:0005655">
    <property type="term" value="C:nucleolar ribonuclease P complex"/>
    <property type="evidence" value="ECO:0007669"/>
    <property type="project" value="InterPro"/>
</dbReference>
<dbReference type="Proteomes" id="UP000095287">
    <property type="component" value="Unplaced"/>
</dbReference>
<dbReference type="Pfam" id="PF12328">
    <property type="entry name" value="Rpp20"/>
    <property type="match status" value="1"/>
</dbReference>
<dbReference type="AlphaFoldDB" id="A0A1I7YDV4"/>
<accession>A0A1I7YDV4</accession>
<dbReference type="PANTHER" id="PTHR15314:SF1">
    <property type="entry name" value="RIBONUCLEASE P PROTEIN SUBUNIT P20"/>
    <property type="match status" value="1"/>
</dbReference>
<protein>
    <submittedName>
        <fullName evidence="5">Alba domain-containing protein</fullName>
    </submittedName>
</protein>
<evidence type="ECO:0000256" key="2">
    <source>
        <dbReference type="ARBA" id="ARBA00022694"/>
    </source>
</evidence>
<organism evidence="4 5">
    <name type="scientific">Steinernema glaseri</name>
    <dbReference type="NCBI Taxonomy" id="37863"/>
    <lineage>
        <taxon>Eukaryota</taxon>
        <taxon>Metazoa</taxon>
        <taxon>Ecdysozoa</taxon>
        <taxon>Nematoda</taxon>
        <taxon>Chromadorea</taxon>
        <taxon>Rhabditida</taxon>
        <taxon>Tylenchina</taxon>
        <taxon>Panagrolaimomorpha</taxon>
        <taxon>Strongyloidoidea</taxon>
        <taxon>Steinernematidae</taxon>
        <taxon>Steinernema</taxon>
    </lineage>
</organism>
<evidence type="ECO:0000313" key="5">
    <source>
        <dbReference type="WBParaSite" id="L893_g15290.t1"/>
    </source>
</evidence>
<keyword evidence="3" id="KW-0539">Nucleus</keyword>
<evidence type="ECO:0000256" key="3">
    <source>
        <dbReference type="ARBA" id="ARBA00023242"/>
    </source>
</evidence>
<dbReference type="Gene3D" id="3.30.110.20">
    <property type="entry name" value="Alba-like domain"/>
    <property type="match status" value="1"/>
</dbReference>
<name>A0A1I7YDV4_9BILA</name>
<dbReference type="InterPro" id="IPR014612">
    <property type="entry name" value="Pop7/Rpp20"/>
</dbReference>
<evidence type="ECO:0000256" key="1">
    <source>
        <dbReference type="ARBA" id="ARBA00004604"/>
    </source>
</evidence>
<dbReference type="PANTHER" id="PTHR15314">
    <property type="entry name" value="RIBONUCLEASE P PROTEIN SUBUNIT P20"/>
    <property type="match status" value="1"/>
</dbReference>
<dbReference type="GO" id="GO:0003676">
    <property type="term" value="F:nucleic acid binding"/>
    <property type="evidence" value="ECO:0007669"/>
    <property type="project" value="InterPro"/>
</dbReference>
<proteinExistence type="predicted"/>
<dbReference type="WBParaSite" id="L893_g15290.t1">
    <property type="protein sequence ID" value="L893_g15290.t1"/>
    <property type="gene ID" value="L893_g15290"/>
</dbReference>
<dbReference type="GO" id="GO:0000172">
    <property type="term" value="C:ribonuclease MRP complex"/>
    <property type="evidence" value="ECO:0007669"/>
    <property type="project" value="InterPro"/>
</dbReference>
<evidence type="ECO:0000313" key="4">
    <source>
        <dbReference type="Proteomes" id="UP000095287"/>
    </source>
</evidence>
<dbReference type="SUPFAM" id="SSF82704">
    <property type="entry name" value="AlbA-like"/>
    <property type="match status" value="1"/>
</dbReference>
<keyword evidence="4" id="KW-1185">Reference proteome</keyword>
<sequence length="104" mass="11446">MQLPHYLSCILRKTNVSAYVTRCEKLLNSQKDAIALHAIGHAINHALTVALTIEERLCGSVKAHIVTSTIEVTDDLVPLLDGLELESKKRSISAVHICLQRASF</sequence>
<dbReference type="InterPro" id="IPR036882">
    <property type="entry name" value="Alba-like_dom_sf"/>
</dbReference>
<dbReference type="GO" id="GO:0001682">
    <property type="term" value="P:tRNA 5'-leader removal"/>
    <property type="evidence" value="ECO:0007669"/>
    <property type="project" value="InterPro"/>
</dbReference>
<keyword evidence="2" id="KW-0819">tRNA processing</keyword>